<reference evidence="1" key="1">
    <citation type="submission" date="2014-05" db="EMBL/GenBank/DDBJ databases">
        <authorList>
            <person name="Chronopoulou M."/>
        </authorList>
    </citation>
    <scope>NUCLEOTIDE SEQUENCE</scope>
    <source>
        <tissue evidence="1">Whole organism</tissue>
    </source>
</reference>
<dbReference type="AlphaFoldDB" id="A0A0K2UF17"/>
<evidence type="ECO:0000313" key="1">
    <source>
        <dbReference type="EMBL" id="CDW36527.1"/>
    </source>
</evidence>
<dbReference type="EMBL" id="HACA01019166">
    <property type="protein sequence ID" value="CDW36527.1"/>
    <property type="molecule type" value="Transcribed_RNA"/>
</dbReference>
<name>A0A0K2UF17_LEPSM</name>
<accession>A0A0K2UF17</accession>
<organism evidence="1">
    <name type="scientific">Lepeophtheirus salmonis</name>
    <name type="common">Salmon louse</name>
    <name type="synonym">Caligus salmonis</name>
    <dbReference type="NCBI Taxonomy" id="72036"/>
    <lineage>
        <taxon>Eukaryota</taxon>
        <taxon>Metazoa</taxon>
        <taxon>Ecdysozoa</taxon>
        <taxon>Arthropoda</taxon>
        <taxon>Crustacea</taxon>
        <taxon>Multicrustacea</taxon>
        <taxon>Hexanauplia</taxon>
        <taxon>Copepoda</taxon>
        <taxon>Siphonostomatoida</taxon>
        <taxon>Caligidae</taxon>
        <taxon>Lepeophtheirus</taxon>
    </lineage>
</organism>
<proteinExistence type="predicted"/>
<protein>
    <submittedName>
        <fullName evidence="1">Uncharacterized protein</fullName>
    </submittedName>
</protein>
<sequence>MSLDIQHHYVPAPSDAEDAETSSLWNGINIAFFTDLGNNFLRSIGLLGKKRVRDDSYSMDDSTEYSADCCFGSSGKRLRGDYDDYEE</sequence>